<dbReference type="EMBL" id="CP028923">
    <property type="protein sequence ID" value="QCK15733.1"/>
    <property type="molecule type" value="Genomic_DNA"/>
</dbReference>
<evidence type="ECO:0008006" key="4">
    <source>
        <dbReference type="Google" id="ProtNLM"/>
    </source>
</evidence>
<dbReference type="KEGG" id="fpf:DCC35_13765"/>
<dbReference type="AlphaFoldDB" id="A0A4D7JLG1"/>
<keyword evidence="3" id="KW-1185">Reference proteome</keyword>
<evidence type="ECO:0000256" key="1">
    <source>
        <dbReference type="SAM" id="Phobius"/>
    </source>
</evidence>
<feature type="transmembrane region" description="Helical" evidence="1">
    <location>
        <begin position="60"/>
        <end position="76"/>
    </location>
</feature>
<sequence>MKKTGRIIFLLLIALTFMQAGASLFAITVNISSLIEAPPASLTNAQGPYAFNPDIFWEKFPPLVFLTLLLALILNWKTYLRKWIISGGVIWVLSGFVAIVLLGPVQTEFLSTDYSDTVNPNLRKLGELWRNYSLLFMALSALSGIVYLLGISRLADR</sequence>
<proteinExistence type="predicted"/>
<keyword evidence="1" id="KW-0472">Membrane</keyword>
<protein>
    <recommendedName>
        <fullName evidence="4">DUF1772 domain-containing protein</fullName>
    </recommendedName>
</protein>
<dbReference type="RefSeq" id="WP_137091329.1">
    <property type="nucleotide sequence ID" value="NZ_CP028923.1"/>
</dbReference>
<evidence type="ECO:0000313" key="2">
    <source>
        <dbReference type="EMBL" id="QCK15733.1"/>
    </source>
</evidence>
<organism evidence="2 3">
    <name type="scientific">Mangrovivirga cuniculi</name>
    <dbReference type="NCBI Taxonomy" id="2715131"/>
    <lineage>
        <taxon>Bacteria</taxon>
        <taxon>Pseudomonadati</taxon>
        <taxon>Bacteroidota</taxon>
        <taxon>Cytophagia</taxon>
        <taxon>Cytophagales</taxon>
        <taxon>Mangrovivirgaceae</taxon>
        <taxon>Mangrovivirga</taxon>
    </lineage>
</organism>
<gene>
    <name evidence="2" type="ORF">DCC35_13765</name>
</gene>
<dbReference type="OrthoDB" id="663522at2"/>
<name>A0A4D7JLG1_9BACT</name>
<feature type="transmembrane region" description="Helical" evidence="1">
    <location>
        <begin position="132"/>
        <end position="151"/>
    </location>
</feature>
<reference evidence="2 3" key="1">
    <citation type="submission" date="2018-04" db="EMBL/GenBank/DDBJ databases">
        <title>Complete genome uncultured novel isolate.</title>
        <authorList>
            <person name="Merlino G."/>
        </authorList>
    </citation>
    <scope>NUCLEOTIDE SEQUENCE [LARGE SCALE GENOMIC DNA]</scope>
    <source>
        <strain evidence="3">R1DC9</strain>
    </source>
</reference>
<accession>A0A4D7JLG1</accession>
<evidence type="ECO:0000313" key="3">
    <source>
        <dbReference type="Proteomes" id="UP000298616"/>
    </source>
</evidence>
<keyword evidence="1" id="KW-0812">Transmembrane</keyword>
<feature type="transmembrane region" description="Helical" evidence="1">
    <location>
        <begin position="83"/>
        <end position="105"/>
    </location>
</feature>
<keyword evidence="1" id="KW-1133">Transmembrane helix</keyword>
<dbReference type="Proteomes" id="UP000298616">
    <property type="component" value="Chromosome"/>
</dbReference>